<organism evidence="7">
    <name type="scientific">candidate division WOR-3 bacterium</name>
    <dbReference type="NCBI Taxonomy" id="2052148"/>
    <lineage>
        <taxon>Bacteria</taxon>
        <taxon>Bacteria division WOR-3</taxon>
    </lineage>
</organism>
<dbReference type="PANTHER" id="PTHR12835:SF5">
    <property type="entry name" value="BIOTIN--PROTEIN LIGASE"/>
    <property type="match status" value="1"/>
</dbReference>
<evidence type="ECO:0000256" key="1">
    <source>
        <dbReference type="ARBA" id="ARBA00022598"/>
    </source>
</evidence>
<dbReference type="InterPro" id="IPR004143">
    <property type="entry name" value="BPL_LPL_catalytic"/>
</dbReference>
<reference evidence="7" key="1">
    <citation type="journal article" date="2020" name="mSystems">
        <title>Genome- and Community-Level Interaction Insights into Carbon Utilization and Element Cycling Functions of Hydrothermarchaeota in Hydrothermal Sediment.</title>
        <authorList>
            <person name="Zhou Z."/>
            <person name="Liu Y."/>
            <person name="Xu W."/>
            <person name="Pan J."/>
            <person name="Luo Z.H."/>
            <person name="Li M."/>
        </authorList>
    </citation>
    <scope>NUCLEOTIDE SEQUENCE [LARGE SCALE GENOMIC DNA]</scope>
    <source>
        <strain evidence="7">SpSt-1182</strain>
    </source>
</reference>
<accession>A0A7V0T4H0</accession>
<dbReference type="GO" id="GO:0005737">
    <property type="term" value="C:cytoplasm"/>
    <property type="evidence" value="ECO:0007669"/>
    <property type="project" value="TreeGrafter"/>
</dbReference>
<dbReference type="AlphaFoldDB" id="A0A7V0T4H0"/>
<dbReference type="CDD" id="cd16442">
    <property type="entry name" value="BPL"/>
    <property type="match status" value="1"/>
</dbReference>
<feature type="domain" description="BPL/LPL catalytic" evidence="6">
    <location>
        <begin position="8"/>
        <end position="191"/>
    </location>
</feature>
<dbReference type="Pfam" id="PF02237">
    <property type="entry name" value="BPL_C"/>
    <property type="match status" value="1"/>
</dbReference>
<dbReference type="SUPFAM" id="SSF55681">
    <property type="entry name" value="Class II aaRS and biotin synthetases"/>
    <property type="match status" value="1"/>
</dbReference>
<sequence>MSDSAVQIPGELLARLARFGRVHLREQVDSTNEYAFSLAARREPAVVLARRQTAGRGRFRRRWFSDDGSLTFSLLLFVGADDPALPIGQLTLLTGLAVSQGIQDVTGARATIRWPNDLMLNERKICGILCKQRRDALVVGIGLNVNQSAFPEIADLGEAGSIAQATGREWEKLELLDAILRRFFAILERARNDELPALLDEFKTRSAVLHRRVEARTMFRRHIGTVVDIDSEGRLVIRRSDGGIVAVNSGQVRRLR</sequence>
<evidence type="ECO:0000313" key="7">
    <source>
        <dbReference type="EMBL" id="HDQ98695.1"/>
    </source>
</evidence>
<dbReference type="InterPro" id="IPR008988">
    <property type="entry name" value="Transcriptional_repressor_C"/>
</dbReference>
<evidence type="ECO:0000259" key="6">
    <source>
        <dbReference type="PROSITE" id="PS51733"/>
    </source>
</evidence>
<gene>
    <name evidence="7" type="ORF">ENN51_00190</name>
</gene>
<dbReference type="EMBL" id="DSBX01000007">
    <property type="protein sequence ID" value="HDQ98695.1"/>
    <property type="molecule type" value="Genomic_DNA"/>
</dbReference>
<dbReference type="GO" id="GO:0004077">
    <property type="term" value="F:biotin--[biotin carboxyl-carrier protein] ligase activity"/>
    <property type="evidence" value="ECO:0007669"/>
    <property type="project" value="UniProtKB-EC"/>
</dbReference>
<dbReference type="PANTHER" id="PTHR12835">
    <property type="entry name" value="BIOTIN PROTEIN LIGASE"/>
    <property type="match status" value="1"/>
</dbReference>
<dbReference type="EC" id="6.3.4.15" evidence="5"/>
<comment type="caution">
    <text evidence="7">The sequence shown here is derived from an EMBL/GenBank/DDBJ whole genome shotgun (WGS) entry which is preliminary data.</text>
</comment>
<dbReference type="InterPro" id="IPR004408">
    <property type="entry name" value="Biotin_CoA_COase_ligase"/>
</dbReference>
<keyword evidence="1 7" id="KW-0436">Ligase</keyword>
<dbReference type="SUPFAM" id="SSF50037">
    <property type="entry name" value="C-terminal domain of transcriptional repressors"/>
    <property type="match status" value="1"/>
</dbReference>
<name>A0A7V0T4H0_UNCW3</name>
<keyword evidence="3" id="KW-0067">ATP-binding</keyword>
<dbReference type="GO" id="GO:0005524">
    <property type="term" value="F:ATP binding"/>
    <property type="evidence" value="ECO:0007669"/>
    <property type="project" value="UniProtKB-KW"/>
</dbReference>
<keyword evidence="2" id="KW-0547">Nucleotide-binding</keyword>
<dbReference type="InterPro" id="IPR045864">
    <property type="entry name" value="aa-tRNA-synth_II/BPL/LPL"/>
</dbReference>
<dbReference type="Gene3D" id="2.30.30.100">
    <property type="match status" value="1"/>
</dbReference>
<keyword evidence="4" id="KW-0092">Biotin</keyword>
<evidence type="ECO:0000256" key="3">
    <source>
        <dbReference type="ARBA" id="ARBA00022840"/>
    </source>
</evidence>
<dbReference type="InterPro" id="IPR003142">
    <property type="entry name" value="BPL_C"/>
</dbReference>
<evidence type="ECO:0000256" key="5">
    <source>
        <dbReference type="ARBA" id="ARBA00024227"/>
    </source>
</evidence>
<dbReference type="Gene3D" id="3.30.930.10">
    <property type="entry name" value="Bira Bifunctional Protein, Domain 2"/>
    <property type="match status" value="1"/>
</dbReference>
<evidence type="ECO:0000256" key="4">
    <source>
        <dbReference type="ARBA" id="ARBA00023267"/>
    </source>
</evidence>
<dbReference type="Pfam" id="PF03099">
    <property type="entry name" value="BPL_LplA_LipB"/>
    <property type="match status" value="1"/>
</dbReference>
<dbReference type="Proteomes" id="UP000885672">
    <property type="component" value="Unassembled WGS sequence"/>
</dbReference>
<dbReference type="PROSITE" id="PS51733">
    <property type="entry name" value="BPL_LPL_CATALYTIC"/>
    <property type="match status" value="1"/>
</dbReference>
<evidence type="ECO:0000256" key="2">
    <source>
        <dbReference type="ARBA" id="ARBA00022741"/>
    </source>
</evidence>
<dbReference type="NCBIfam" id="TIGR00121">
    <property type="entry name" value="birA_ligase"/>
    <property type="match status" value="1"/>
</dbReference>
<proteinExistence type="predicted"/>
<protein>
    <recommendedName>
        <fullName evidence="5">biotin--[biotin carboxyl-carrier protein] ligase</fullName>
        <ecNumber evidence="5">6.3.4.15</ecNumber>
    </recommendedName>
</protein>